<evidence type="ECO:0000313" key="20">
    <source>
        <dbReference type="EMBL" id="RXW33313.1"/>
    </source>
</evidence>
<dbReference type="GO" id="GO:0005737">
    <property type="term" value="C:cytoplasm"/>
    <property type="evidence" value="ECO:0007669"/>
    <property type="project" value="UniProtKB-SubCell"/>
</dbReference>
<evidence type="ECO:0000256" key="1">
    <source>
        <dbReference type="ARBA" id="ARBA00004496"/>
    </source>
</evidence>
<dbReference type="EMBL" id="PPCV01000001">
    <property type="protein sequence ID" value="RXW33313.1"/>
    <property type="molecule type" value="Genomic_DNA"/>
</dbReference>
<dbReference type="GO" id="GO:0005524">
    <property type="term" value="F:ATP binding"/>
    <property type="evidence" value="ECO:0007669"/>
    <property type="project" value="UniProtKB-UniRule"/>
</dbReference>
<dbReference type="Gene3D" id="1.20.1200.10">
    <property type="entry name" value="Cobalamin adenosyltransferase-like"/>
    <property type="match status" value="1"/>
</dbReference>
<dbReference type="InterPro" id="IPR016030">
    <property type="entry name" value="CblAdoTrfase-like"/>
</dbReference>
<evidence type="ECO:0000256" key="4">
    <source>
        <dbReference type="ARBA" id="ARBA00012454"/>
    </source>
</evidence>
<evidence type="ECO:0000256" key="3">
    <source>
        <dbReference type="ARBA" id="ARBA00007487"/>
    </source>
</evidence>
<evidence type="ECO:0000256" key="2">
    <source>
        <dbReference type="ARBA" id="ARBA00005121"/>
    </source>
</evidence>
<feature type="region of interest" description="Disordered" evidence="18">
    <location>
        <begin position="195"/>
        <end position="220"/>
    </location>
</feature>
<organism evidence="20 21">
    <name type="scientific">Propioniciclava flava</name>
    <dbReference type="NCBI Taxonomy" id="2072026"/>
    <lineage>
        <taxon>Bacteria</taxon>
        <taxon>Bacillati</taxon>
        <taxon>Actinomycetota</taxon>
        <taxon>Actinomycetes</taxon>
        <taxon>Propionibacteriales</taxon>
        <taxon>Propionibacteriaceae</taxon>
        <taxon>Propioniciclava</taxon>
    </lineage>
</organism>
<dbReference type="UniPathway" id="UPA00148">
    <property type="reaction ID" value="UER00233"/>
</dbReference>
<dbReference type="OrthoDB" id="9778896at2"/>
<dbReference type="InterPro" id="IPR029499">
    <property type="entry name" value="PduO-typ"/>
</dbReference>
<keyword evidence="10 17" id="KW-0067">ATP-binding</keyword>
<protein>
    <recommendedName>
        <fullName evidence="5 17">Corrinoid adenosyltransferase</fullName>
        <ecNumber evidence="4 17">2.5.1.17</ecNumber>
    </recommendedName>
    <alternativeName>
        <fullName evidence="12 17">Cob(II)alamin adenosyltransferase</fullName>
    </alternativeName>
    <alternativeName>
        <fullName evidence="14 17">Cob(II)yrinic acid a,c-diamide adenosyltransferase</fullName>
    </alternativeName>
    <alternativeName>
        <fullName evidence="13 17">Cobinamide/cobalamin adenosyltransferase</fullName>
    </alternativeName>
</protein>
<dbReference type="InterPro" id="IPR036451">
    <property type="entry name" value="CblAdoTrfase-like_sf"/>
</dbReference>
<comment type="pathway">
    <text evidence="2 17">Cofactor biosynthesis; adenosylcobalamin biosynthesis; adenosylcobalamin from cob(II)yrinate a,c-diamide: step 2/7.</text>
</comment>
<dbReference type="GO" id="GO:0006779">
    <property type="term" value="P:porphyrin-containing compound biosynthetic process"/>
    <property type="evidence" value="ECO:0007669"/>
    <property type="project" value="UniProtKB-KW"/>
</dbReference>
<gene>
    <name evidence="20" type="ORF">C1706_00655</name>
</gene>
<evidence type="ECO:0000256" key="8">
    <source>
        <dbReference type="ARBA" id="ARBA00022679"/>
    </source>
</evidence>
<keyword evidence="7 17" id="KW-0169">Cobalamin biosynthesis</keyword>
<keyword evidence="6" id="KW-0963">Cytoplasm</keyword>
<dbReference type="PANTHER" id="PTHR12213:SF0">
    <property type="entry name" value="CORRINOID ADENOSYLTRANSFERASE MMAB"/>
    <property type="match status" value="1"/>
</dbReference>
<dbReference type="GO" id="GO:0009236">
    <property type="term" value="P:cobalamin biosynthetic process"/>
    <property type="evidence" value="ECO:0007669"/>
    <property type="project" value="UniProtKB-UniRule"/>
</dbReference>
<dbReference type="RefSeq" id="WP_129457278.1">
    <property type="nucleotide sequence ID" value="NZ_PPCV01000001.1"/>
</dbReference>
<evidence type="ECO:0000256" key="13">
    <source>
        <dbReference type="ARBA" id="ARBA00033334"/>
    </source>
</evidence>
<name>A0A4Q2EJF4_9ACTN</name>
<comment type="catalytic activity">
    <reaction evidence="16 17">
        <text>2 cob(II)alamin + reduced [electron-transfer flavoprotein] + 2 ATP = 2 adenosylcob(III)alamin + 2 triphosphate + oxidized [electron-transfer flavoprotein] + 3 H(+)</text>
        <dbReference type="Rhea" id="RHEA:28671"/>
        <dbReference type="Rhea" id="RHEA-COMP:10685"/>
        <dbReference type="Rhea" id="RHEA-COMP:10686"/>
        <dbReference type="ChEBI" id="CHEBI:15378"/>
        <dbReference type="ChEBI" id="CHEBI:16304"/>
        <dbReference type="ChEBI" id="CHEBI:18036"/>
        <dbReference type="ChEBI" id="CHEBI:18408"/>
        <dbReference type="ChEBI" id="CHEBI:30616"/>
        <dbReference type="ChEBI" id="CHEBI:57692"/>
        <dbReference type="ChEBI" id="CHEBI:58307"/>
        <dbReference type="EC" id="2.5.1.17"/>
    </reaction>
</comment>
<evidence type="ECO:0000256" key="10">
    <source>
        <dbReference type="ARBA" id="ARBA00022840"/>
    </source>
</evidence>
<dbReference type="PANTHER" id="PTHR12213">
    <property type="entry name" value="CORRINOID ADENOSYLTRANSFERASE"/>
    <property type="match status" value="1"/>
</dbReference>
<dbReference type="EC" id="2.5.1.17" evidence="4 17"/>
<evidence type="ECO:0000256" key="6">
    <source>
        <dbReference type="ARBA" id="ARBA00022490"/>
    </source>
</evidence>
<evidence type="ECO:0000256" key="9">
    <source>
        <dbReference type="ARBA" id="ARBA00022741"/>
    </source>
</evidence>
<keyword evidence="11" id="KW-0627">Porphyrin biosynthesis</keyword>
<keyword evidence="8 17" id="KW-0808">Transferase</keyword>
<evidence type="ECO:0000256" key="15">
    <source>
        <dbReference type="ARBA" id="ARBA00048555"/>
    </source>
</evidence>
<evidence type="ECO:0000256" key="11">
    <source>
        <dbReference type="ARBA" id="ARBA00023244"/>
    </source>
</evidence>
<reference evidence="20 21" key="1">
    <citation type="submission" date="2018-01" db="EMBL/GenBank/DDBJ databases">
        <title>Lactibacter flavus gen. nov., sp. nov., a novel bacterium of the family Propionibacteriaceae isolated from raw milk and dairy products.</title>
        <authorList>
            <person name="Wenning M."/>
            <person name="Breitenwieser F."/>
            <person name="Huptas C."/>
            <person name="von Neubeck M."/>
            <person name="Busse H.-J."/>
            <person name="Scherer S."/>
        </authorList>
    </citation>
    <scope>NUCLEOTIDE SEQUENCE [LARGE SCALE GENOMIC DNA]</scope>
    <source>
        <strain evidence="20 21">VG341</strain>
    </source>
</reference>
<dbReference type="FunFam" id="1.20.1200.10:FF:000003">
    <property type="entry name" value="ATP:cob(I)alamin adenosyltransferase"/>
    <property type="match status" value="1"/>
</dbReference>
<evidence type="ECO:0000256" key="12">
    <source>
        <dbReference type="ARBA" id="ARBA00031529"/>
    </source>
</evidence>
<dbReference type="SUPFAM" id="SSF89028">
    <property type="entry name" value="Cobalamin adenosyltransferase-like"/>
    <property type="match status" value="1"/>
</dbReference>
<evidence type="ECO:0000256" key="7">
    <source>
        <dbReference type="ARBA" id="ARBA00022573"/>
    </source>
</evidence>
<feature type="domain" description="Cobalamin adenosyltransferase-like" evidence="19">
    <location>
        <begin position="7"/>
        <end position="184"/>
    </location>
</feature>
<dbReference type="GO" id="GO:0008817">
    <property type="term" value="F:corrinoid adenosyltransferase activity"/>
    <property type="evidence" value="ECO:0007669"/>
    <property type="project" value="UniProtKB-UniRule"/>
</dbReference>
<evidence type="ECO:0000256" key="17">
    <source>
        <dbReference type="RuleBase" id="RU366026"/>
    </source>
</evidence>
<evidence type="ECO:0000313" key="21">
    <source>
        <dbReference type="Proteomes" id="UP000290624"/>
    </source>
</evidence>
<evidence type="ECO:0000256" key="18">
    <source>
        <dbReference type="SAM" id="MobiDB-lite"/>
    </source>
</evidence>
<dbReference type="NCBIfam" id="TIGR00636">
    <property type="entry name" value="PduO_Nterm"/>
    <property type="match status" value="1"/>
</dbReference>
<accession>A0A4Q2EJF4</accession>
<evidence type="ECO:0000259" key="19">
    <source>
        <dbReference type="Pfam" id="PF01923"/>
    </source>
</evidence>
<comment type="caution">
    <text evidence="20">The sequence shown here is derived from an EMBL/GenBank/DDBJ whole genome shotgun (WGS) entry which is preliminary data.</text>
</comment>
<keyword evidence="9 17" id="KW-0547">Nucleotide-binding</keyword>
<evidence type="ECO:0000256" key="16">
    <source>
        <dbReference type="ARBA" id="ARBA00048692"/>
    </source>
</evidence>
<comment type="similarity">
    <text evidence="3 17">Belongs to the Cob(I)alamin adenosyltransferase family.</text>
</comment>
<evidence type="ECO:0000256" key="5">
    <source>
        <dbReference type="ARBA" id="ARBA00020963"/>
    </source>
</evidence>
<dbReference type="AlphaFoldDB" id="A0A4Q2EJF4"/>
<comment type="subcellular location">
    <subcellularLocation>
        <location evidence="1">Cytoplasm</location>
    </subcellularLocation>
</comment>
<proteinExistence type="inferred from homology"/>
<evidence type="ECO:0000256" key="14">
    <source>
        <dbReference type="ARBA" id="ARBA00033354"/>
    </source>
</evidence>
<comment type="catalytic activity">
    <reaction evidence="15 17">
        <text>2 cob(II)yrinate a,c diamide + reduced [electron-transfer flavoprotein] + 2 ATP = 2 adenosylcob(III)yrinate a,c-diamide + 2 triphosphate + oxidized [electron-transfer flavoprotein] + 3 H(+)</text>
        <dbReference type="Rhea" id="RHEA:11528"/>
        <dbReference type="Rhea" id="RHEA-COMP:10685"/>
        <dbReference type="Rhea" id="RHEA-COMP:10686"/>
        <dbReference type="ChEBI" id="CHEBI:15378"/>
        <dbReference type="ChEBI" id="CHEBI:18036"/>
        <dbReference type="ChEBI" id="CHEBI:30616"/>
        <dbReference type="ChEBI" id="CHEBI:57692"/>
        <dbReference type="ChEBI" id="CHEBI:58307"/>
        <dbReference type="ChEBI" id="CHEBI:58503"/>
        <dbReference type="ChEBI" id="CHEBI:58537"/>
        <dbReference type="EC" id="2.5.1.17"/>
    </reaction>
</comment>
<keyword evidence="21" id="KW-1185">Reference proteome</keyword>
<dbReference type="Pfam" id="PF01923">
    <property type="entry name" value="Cob_adeno_trans"/>
    <property type="match status" value="1"/>
</dbReference>
<feature type="compositionally biased region" description="Basic and acidic residues" evidence="18">
    <location>
        <begin position="195"/>
        <end position="204"/>
    </location>
</feature>
<sequence length="220" mass="23900">MVNLTRIYTRTGDAGETRLSDLSATTKTDPRVAAYGDVDEANSILGIVTALDALPQPLIVTLRTIQNELFDVGADLSNPVVPDPTWEPLRITQPSIDRLEAWCDEYTEGLSSLASFILPGGTQSSAYLHLARTVVRRAERSAWAAAQAYGLDDDVTVASGGLNPLAIAYLNRLSDLLFILARVANSGHDVMWVPGKDREPAGERARKHRARIEATQQSDS</sequence>
<dbReference type="Proteomes" id="UP000290624">
    <property type="component" value="Unassembled WGS sequence"/>
</dbReference>